<feature type="domain" description="DUF4236" evidence="4">
    <location>
        <begin position="3"/>
        <end position="55"/>
    </location>
</feature>
<dbReference type="Pfam" id="PF14020">
    <property type="entry name" value="DUF4236"/>
    <property type="match status" value="1"/>
</dbReference>
<gene>
    <name evidence="5" type="ORF">PRVXH_000978</name>
</gene>
<evidence type="ECO:0000259" key="4">
    <source>
        <dbReference type="Pfam" id="PF14020"/>
    </source>
</evidence>
<organism evidence="5">
    <name type="scientific">Proteinivorax hydrogeniformans</name>
    <dbReference type="NCBI Taxonomy" id="1826727"/>
    <lineage>
        <taxon>Bacteria</taxon>
        <taxon>Bacillati</taxon>
        <taxon>Bacillota</taxon>
        <taxon>Clostridia</taxon>
        <taxon>Eubacteriales</taxon>
        <taxon>Proteinivoracaceae</taxon>
        <taxon>Proteinivorax</taxon>
    </lineage>
</organism>
<keyword evidence="3" id="KW-0812">Transmembrane</keyword>
<sequence>MGFRFRKSVKLGKGVRLNLSKRGVGVSTGVKGARVGIGPRGVRQTVSVPGTGVSFVKERRLGPSKASLTPSSNNNHQTTPTAEVKLPRKNIKYPTHAWILIIVGLMTIPLLIGIPIFIFGIYNIYSYQKKDEAKAIDSFNKAMKKLKIGEYSSALDLLQKANKLKPNDEETMYYLMMCYHDFENDLKNSLMLGQKLLENDSENIIYKYCVASFYYKLKEYDQAISLLQELRHVKDIQEEATILLGKCFFKLEQFTAALEVLNQGPIRRRNPDPNMMDARYYLGLTCLKLGKNSRAKTHLSAVFANDINYKDIQSYKHLLD</sequence>
<dbReference type="InterPro" id="IPR011990">
    <property type="entry name" value="TPR-like_helical_dom_sf"/>
</dbReference>
<feature type="region of interest" description="Disordered" evidence="2">
    <location>
        <begin position="63"/>
        <end position="82"/>
    </location>
</feature>
<dbReference type="SUPFAM" id="SSF48452">
    <property type="entry name" value="TPR-like"/>
    <property type="match status" value="1"/>
</dbReference>
<feature type="repeat" description="TPR" evidence="1">
    <location>
        <begin position="135"/>
        <end position="168"/>
    </location>
</feature>
<protein>
    <submittedName>
        <fullName evidence="5">DUF4236 domain-containing protein</fullName>
    </submittedName>
</protein>
<dbReference type="SMART" id="SM00028">
    <property type="entry name" value="TPR"/>
    <property type="match status" value="4"/>
</dbReference>
<dbReference type="Gene3D" id="1.25.40.10">
    <property type="entry name" value="Tetratricopeptide repeat domain"/>
    <property type="match status" value="1"/>
</dbReference>
<dbReference type="InterPro" id="IPR019734">
    <property type="entry name" value="TPR_rpt"/>
</dbReference>
<reference evidence="5" key="1">
    <citation type="journal article" date="2018" name="Antonie Van Leeuwenhoek">
        <title>Proteinivorax hydrogeniformans sp. nov., an anaerobic, haloalkaliphilic bacterium fermenting proteinaceous compounds with high hydrogen production.</title>
        <authorList>
            <person name="Boltyanskaya Y."/>
            <person name="Detkova E."/>
            <person name="Pimenov N."/>
            <person name="Kevbrin V."/>
        </authorList>
    </citation>
    <scope>NUCLEOTIDE SEQUENCE</scope>
    <source>
        <strain evidence="5">Z-710</strain>
    </source>
</reference>
<feature type="compositionally biased region" description="Polar residues" evidence="2">
    <location>
        <begin position="66"/>
        <end position="81"/>
    </location>
</feature>
<dbReference type="PANTHER" id="PTHR12558">
    <property type="entry name" value="CELL DIVISION CYCLE 16,23,27"/>
    <property type="match status" value="1"/>
</dbReference>
<accession>A0AAU8HW57</accession>
<dbReference type="EMBL" id="CP159485">
    <property type="protein sequence ID" value="XCI29647.1"/>
    <property type="molecule type" value="Genomic_DNA"/>
</dbReference>
<dbReference type="Pfam" id="PF12895">
    <property type="entry name" value="ANAPC3"/>
    <property type="match status" value="1"/>
</dbReference>
<dbReference type="PROSITE" id="PS50005">
    <property type="entry name" value="TPR"/>
    <property type="match status" value="1"/>
</dbReference>
<evidence type="ECO:0000256" key="2">
    <source>
        <dbReference type="SAM" id="MobiDB-lite"/>
    </source>
</evidence>
<name>A0AAU8HW57_9FIRM</name>
<feature type="transmembrane region" description="Helical" evidence="3">
    <location>
        <begin position="97"/>
        <end position="122"/>
    </location>
</feature>
<dbReference type="AlphaFoldDB" id="A0AAU8HW57"/>
<evidence type="ECO:0000256" key="1">
    <source>
        <dbReference type="PROSITE-ProRule" id="PRU00339"/>
    </source>
</evidence>
<evidence type="ECO:0000313" key="5">
    <source>
        <dbReference type="EMBL" id="XCI29647.1"/>
    </source>
</evidence>
<keyword evidence="3" id="KW-1133">Transmembrane helix</keyword>
<evidence type="ECO:0000256" key="3">
    <source>
        <dbReference type="SAM" id="Phobius"/>
    </source>
</evidence>
<dbReference type="PANTHER" id="PTHR12558:SF13">
    <property type="entry name" value="CELL DIVISION CYCLE PROTEIN 27 HOMOLOG"/>
    <property type="match status" value="1"/>
</dbReference>
<proteinExistence type="predicted"/>
<dbReference type="InterPro" id="IPR025330">
    <property type="entry name" value="DUF4236"/>
</dbReference>
<reference evidence="5" key="2">
    <citation type="submission" date="2024-06" db="EMBL/GenBank/DDBJ databases">
        <authorList>
            <person name="Petrova K.O."/>
            <person name="Toshchakov S.V."/>
            <person name="Boltjanskaja Y.V."/>
            <person name="Kevbrin V.V."/>
        </authorList>
    </citation>
    <scope>NUCLEOTIDE SEQUENCE</scope>
    <source>
        <strain evidence="5">Z-710</strain>
    </source>
</reference>
<keyword evidence="3" id="KW-0472">Membrane</keyword>
<keyword evidence="1" id="KW-0802">TPR repeat</keyword>
<dbReference type="RefSeq" id="WP_353894195.1">
    <property type="nucleotide sequence ID" value="NZ_CP159485.1"/>
</dbReference>
<dbReference type="GO" id="GO:0051301">
    <property type="term" value="P:cell division"/>
    <property type="evidence" value="ECO:0007669"/>
    <property type="project" value="TreeGrafter"/>
</dbReference>